<reference evidence="5 6" key="1">
    <citation type="submission" date="2018-04" db="EMBL/GenBank/DDBJ databases">
        <title>Chitinophaga fuyangensis sp. nov., isolated from soil in a chemical factory.</title>
        <authorList>
            <person name="Chen K."/>
        </authorList>
    </citation>
    <scope>NUCLEOTIDE SEQUENCE [LARGE SCALE GENOMIC DNA]</scope>
    <source>
        <strain evidence="5 6">LY-1</strain>
    </source>
</reference>
<dbReference type="Pfam" id="PF21601">
    <property type="entry name" value="GldM_2nd"/>
    <property type="match status" value="1"/>
</dbReference>
<dbReference type="InterPro" id="IPR019859">
    <property type="entry name" value="Motility-assoc_prot_GldM"/>
</dbReference>
<dbReference type="Pfam" id="PF12080">
    <property type="entry name" value="GldM_4th"/>
    <property type="match status" value="1"/>
</dbReference>
<proteinExistence type="predicted"/>
<feature type="domain" description="Gliding motility-associated protein GldM second immunoglobulin-like" evidence="4">
    <location>
        <begin position="324"/>
        <end position="399"/>
    </location>
</feature>
<evidence type="ECO:0000313" key="6">
    <source>
        <dbReference type="Proteomes" id="UP000244450"/>
    </source>
</evidence>
<evidence type="ECO:0000259" key="3">
    <source>
        <dbReference type="Pfam" id="PF21601"/>
    </source>
</evidence>
<name>A0A2T7BMA6_9BACT</name>
<dbReference type="InterPro" id="IPR048405">
    <property type="entry name" value="GldM_Ig-like-1"/>
</dbReference>
<dbReference type="NCBIfam" id="TIGR03517">
    <property type="entry name" value="GldM_gliding"/>
    <property type="match status" value="1"/>
</dbReference>
<dbReference type="EMBL" id="QCYK01000001">
    <property type="protein sequence ID" value="PUZ28786.1"/>
    <property type="molecule type" value="Genomic_DNA"/>
</dbReference>
<dbReference type="OrthoDB" id="1490890at2"/>
<evidence type="ECO:0000259" key="1">
    <source>
        <dbReference type="Pfam" id="PF12080"/>
    </source>
</evidence>
<evidence type="ECO:0000259" key="4">
    <source>
        <dbReference type="Pfam" id="PF21602"/>
    </source>
</evidence>
<dbReference type="InterPro" id="IPR022720">
    <property type="entry name" value="Motility-assoc_prot_GldM_N"/>
</dbReference>
<accession>A0A2T7BMA6</accession>
<dbReference type="Proteomes" id="UP000244450">
    <property type="component" value="Unassembled WGS sequence"/>
</dbReference>
<feature type="domain" description="Gliding motility-associated protein GldM first immunoglobulin-like" evidence="3">
    <location>
        <begin position="224"/>
        <end position="319"/>
    </location>
</feature>
<evidence type="ECO:0000313" key="5">
    <source>
        <dbReference type="EMBL" id="PUZ28786.1"/>
    </source>
</evidence>
<evidence type="ECO:0000259" key="2">
    <source>
        <dbReference type="Pfam" id="PF12081"/>
    </source>
</evidence>
<sequence length="509" mass="54904">MALPKDPRQKMINIMYLVLTSMLALNVSAEILNAFTIVNNSIDNSNVSITGKNNNAYAAFVKQMADDPEKVGPLKAKADAVKAEAKTAYDQLEALKDQIAKETGGYETEASGEKTLKEKGNLDVATRIMENQKKGPELQAMLKKFRTSLLSSVDPKDRATFDKALPLQIQDSYKGEDGKAKTWTTYHFNMVPAVAAFTILSKLQNDVKNSESMVVEDLLKQIHANDIVFDKMQAFVSMNSKNLQEGQTLTAQIAIGAYSTTVSPEIVVNGQTLKVENGLATYTLPVSGLGDKTLTGTIKLKKPNGEIVESAINEPYTVGASATSISADKMNVLYIGVQNPISITAAGVPAEKVAASITGGSIAKQAAGKFLVTCSQPGKANIVVSADGKNLSSKEFRVKFIPDPVLKVGMNKSGYMKASEFKVQGGLRADLENFEFEGVKYDVVGYRIGIDAKGRDYAEGDANSAYFPSSIQASVRSLKPGDQVYFDNVKVKGPDGRVRDMGNISFKLN</sequence>
<organism evidence="5 6">
    <name type="scientific">Chitinophaga parva</name>
    <dbReference type="NCBI Taxonomy" id="2169414"/>
    <lineage>
        <taxon>Bacteria</taxon>
        <taxon>Pseudomonadati</taxon>
        <taxon>Bacteroidota</taxon>
        <taxon>Chitinophagia</taxon>
        <taxon>Chitinophagales</taxon>
        <taxon>Chitinophagaceae</taxon>
        <taxon>Chitinophaga</taxon>
    </lineage>
</organism>
<dbReference type="Pfam" id="PF21602">
    <property type="entry name" value="GldM_3rd"/>
    <property type="match status" value="1"/>
</dbReference>
<dbReference type="InterPro" id="IPR048406">
    <property type="entry name" value="GldM_Ig-like-2"/>
</dbReference>
<dbReference type="InterPro" id="IPR022719">
    <property type="entry name" value="Motility-assoc_prot_GldM_C"/>
</dbReference>
<comment type="caution">
    <text evidence="5">The sequence shown here is derived from an EMBL/GenBank/DDBJ whole genome shotgun (WGS) entry which is preliminary data.</text>
</comment>
<feature type="domain" description="Gliding motility-associated protein GldM C-terminal" evidence="1">
    <location>
        <begin position="402"/>
        <end position="508"/>
    </location>
</feature>
<protein>
    <recommendedName>
        <fullName evidence="7">Gliding motility protein GldM</fullName>
    </recommendedName>
</protein>
<dbReference type="AlphaFoldDB" id="A0A2T7BMA6"/>
<keyword evidence="6" id="KW-1185">Reference proteome</keyword>
<feature type="domain" description="Gliding motility-associated protein GldM N-terminal" evidence="2">
    <location>
        <begin position="30"/>
        <end position="220"/>
    </location>
</feature>
<evidence type="ECO:0008006" key="7">
    <source>
        <dbReference type="Google" id="ProtNLM"/>
    </source>
</evidence>
<gene>
    <name evidence="5" type="ORF">DCC81_04695</name>
</gene>
<dbReference type="RefSeq" id="WP_108685425.1">
    <property type="nucleotide sequence ID" value="NZ_QCYK01000001.1"/>
</dbReference>
<dbReference type="Pfam" id="PF12081">
    <property type="entry name" value="GldM_1st"/>
    <property type="match status" value="1"/>
</dbReference>